<name>A0ABW0IB78_9BACT</name>
<evidence type="ECO:0000313" key="1">
    <source>
        <dbReference type="EMBL" id="MFC5410741.1"/>
    </source>
</evidence>
<proteinExistence type="predicted"/>
<dbReference type="RefSeq" id="WP_379846715.1">
    <property type="nucleotide sequence ID" value="NZ_JBHSMA010000004.1"/>
</dbReference>
<comment type="caution">
    <text evidence="1">The sequence shown here is derived from an EMBL/GenBank/DDBJ whole genome shotgun (WGS) entry which is preliminary data.</text>
</comment>
<dbReference type="EMBL" id="JBHSMA010000004">
    <property type="protein sequence ID" value="MFC5410741.1"/>
    <property type="molecule type" value="Genomic_DNA"/>
</dbReference>
<gene>
    <name evidence="1" type="ORF">ACFPMF_15570</name>
</gene>
<accession>A0ABW0IB78</accession>
<organism evidence="1 2">
    <name type="scientific">Larkinella bovis</name>
    <dbReference type="NCBI Taxonomy" id="683041"/>
    <lineage>
        <taxon>Bacteria</taxon>
        <taxon>Pseudomonadati</taxon>
        <taxon>Bacteroidota</taxon>
        <taxon>Cytophagia</taxon>
        <taxon>Cytophagales</taxon>
        <taxon>Spirosomataceae</taxon>
        <taxon>Larkinella</taxon>
    </lineage>
</organism>
<dbReference type="Proteomes" id="UP001596106">
    <property type="component" value="Unassembled WGS sequence"/>
</dbReference>
<reference evidence="2" key="1">
    <citation type="journal article" date="2019" name="Int. J. Syst. Evol. Microbiol.">
        <title>The Global Catalogue of Microorganisms (GCM) 10K type strain sequencing project: providing services to taxonomists for standard genome sequencing and annotation.</title>
        <authorList>
            <consortium name="The Broad Institute Genomics Platform"/>
            <consortium name="The Broad Institute Genome Sequencing Center for Infectious Disease"/>
            <person name="Wu L."/>
            <person name="Ma J."/>
        </authorList>
    </citation>
    <scope>NUCLEOTIDE SEQUENCE [LARGE SCALE GENOMIC DNA]</scope>
    <source>
        <strain evidence="2">CCUG 55250</strain>
    </source>
</reference>
<sequence>MLLARSPPTGGWRGTISLFLQVTLLQGQPILAVLLFQLLNFLGLPELQCRLWF</sequence>
<protein>
    <submittedName>
        <fullName evidence="1">Uncharacterized protein</fullName>
    </submittedName>
</protein>
<keyword evidence="2" id="KW-1185">Reference proteome</keyword>
<evidence type="ECO:0000313" key="2">
    <source>
        <dbReference type="Proteomes" id="UP001596106"/>
    </source>
</evidence>